<keyword evidence="2" id="KW-1185">Reference proteome</keyword>
<reference evidence="1 2" key="1">
    <citation type="journal article" date="2015" name="Stand. Genomic Sci.">
        <title>Genomic Encyclopedia of Bacterial and Archaeal Type Strains, Phase III: the genomes of soil and plant-associated and newly described type strains.</title>
        <authorList>
            <person name="Whitman W.B."/>
            <person name="Woyke T."/>
            <person name="Klenk H.P."/>
            <person name="Zhou Y."/>
            <person name="Lilburn T.G."/>
            <person name="Beck B.J."/>
            <person name="De Vos P."/>
            <person name="Vandamme P."/>
            <person name="Eisen J.A."/>
            <person name="Garrity G."/>
            <person name="Hugenholtz P."/>
            <person name="Kyrpides N.C."/>
        </authorList>
    </citation>
    <scope>NUCLEOTIDE SEQUENCE [LARGE SCALE GENOMIC DNA]</scope>
    <source>
        <strain evidence="1 2">VKM Ac-2538</strain>
    </source>
</reference>
<dbReference type="RefSeq" id="WP_199240294.1">
    <property type="nucleotide sequence ID" value="NZ_SLWM01000031.1"/>
</dbReference>
<dbReference type="EMBL" id="SLWM01000031">
    <property type="protein sequence ID" value="TCO11376.1"/>
    <property type="molecule type" value="Genomic_DNA"/>
</dbReference>
<proteinExistence type="predicted"/>
<name>A0ABY2B8D2_9ACTN</name>
<sequence length="79" mass="8501">MSSWVWPSSVRLSINSRSKSAAPWKIGSSPVLLGLLGARAEHLQHVPDGRREVALGQDPGRDLVEQQRGQMVVGAVDDG</sequence>
<dbReference type="Proteomes" id="UP000295818">
    <property type="component" value="Unassembled WGS sequence"/>
</dbReference>
<comment type="caution">
    <text evidence="1">The sequence shown here is derived from an EMBL/GenBank/DDBJ whole genome shotgun (WGS) entry which is preliminary data.</text>
</comment>
<organism evidence="1 2">
    <name type="scientific">Kribbella orskensis</name>
    <dbReference type="NCBI Taxonomy" id="2512216"/>
    <lineage>
        <taxon>Bacteria</taxon>
        <taxon>Bacillati</taxon>
        <taxon>Actinomycetota</taxon>
        <taxon>Actinomycetes</taxon>
        <taxon>Propionibacteriales</taxon>
        <taxon>Kribbellaceae</taxon>
        <taxon>Kribbella</taxon>
    </lineage>
</organism>
<protein>
    <submittedName>
        <fullName evidence="1">Uncharacterized protein</fullName>
    </submittedName>
</protein>
<gene>
    <name evidence="1" type="ORF">EV644_13139</name>
</gene>
<evidence type="ECO:0000313" key="2">
    <source>
        <dbReference type="Proteomes" id="UP000295818"/>
    </source>
</evidence>
<evidence type="ECO:0000313" key="1">
    <source>
        <dbReference type="EMBL" id="TCO11376.1"/>
    </source>
</evidence>
<accession>A0ABY2B8D2</accession>